<keyword evidence="3" id="KW-1185">Reference proteome</keyword>
<reference evidence="2" key="1">
    <citation type="journal article" date="2014" name="Int. J. Syst. Evol. Microbiol.">
        <title>Complete genome sequence of Corynebacterium casei LMG S-19264T (=DSM 44701T), isolated from a smear-ripened cheese.</title>
        <authorList>
            <consortium name="US DOE Joint Genome Institute (JGI-PGF)"/>
            <person name="Walter F."/>
            <person name="Albersmeier A."/>
            <person name="Kalinowski J."/>
            <person name="Ruckert C."/>
        </authorList>
    </citation>
    <scope>NUCLEOTIDE SEQUENCE</scope>
    <source>
        <strain evidence="2">JCM 5016</strain>
    </source>
</reference>
<feature type="compositionally biased region" description="Basic and acidic residues" evidence="1">
    <location>
        <begin position="21"/>
        <end position="64"/>
    </location>
</feature>
<name>A0A918RIG7_9ACTN</name>
<evidence type="ECO:0008006" key="4">
    <source>
        <dbReference type="Google" id="ProtNLM"/>
    </source>
</evidence>
<protein>
    <recommendedName>
        <fullName evidence="4">Antitoxin</fullName>
    </recommendedName>
</protein>
<dbReference type="EMBL" id="BMWH01000018">
    <property type="protein sequence ID" value="GGZ99133.1"/>
    <property type="molecule type" value="Genomic_DNA"/>
</dbReference>
<evidence type="ECO:0000256" key="1">
    <source>
        <dbReference type="SAM" id="MobiDB-lite"/>
    </source>
</evidence>
<dbReference type="AlphaFoldDB" id="A0A918RIG7"/>
<proteinExistence type="predicted"/>
<feature type="region of interest" description="Disordered" evidence="1">
    <location>
        <begin position="1"/>
        <end position="64"/>
    </location>
</feature>
<accession>A0A918RIG7</accession>
<sequence length="64" mass="7332">MGIFDRFKNQAKHRAKGMSGKAEKRGDDRTGGTYEDRVDDARRRAEGTLGMDRERPDQPPRDQP</sequence>
<gene>
    <name evidence="2" type="ORF">GCM10010389_42930</name>
</gene>
<comment type="caution">
    <text evidence="2">The sequence shown here is derived from an EMBL/GenBank/DDBJ whole genome shotgun (WGS) entry which is preliminary data.</text>
</comment>
<evidence type="ECO:0000313" key="3">
    <source>
        <dbReference type="Proteomes" id="UP000623010"/>
    </source>
</evidence>
<dbReference type="Proteomes" id="UP000623010">
    <property type="component" value="Unassembled WGS sequence"/>
</dbReference>
<dbReference type="RefSeq" id="WP_190059077.1">
    <property type="nucleotide sequence ID" value="NZ_BMWH01000018.1"/>
</dbReference>
<reference evidence="2" key="2">
    <citation type="submission" date="2020-09" db="EMBL/GenBank/DDBJ databases">
        <authorList>
            <person name="Sun Q."/>
            <person name="Ohkuma M."/>
        </authorList>
    </citation>
    <scope>NUCLEOTIDE SEQUENCE</scope>
    <source>
        <strain evidence="2">JCM 5016</strain>
    </source>
</reference>
<organism evidence="2 3">
    <name type="scientific">Streptomyces echinoruber</name>
    <dbReference type="NCBI Taxonomy" id="68898"/>
    <lineage>
        <taxon>Bacteria</taxon>
        <taxon>Bacillati</taxon>
        <taxon>Actinomycetota</taxon>
        <taxon>Actinomycetes</taxon>
        <taxon>Kitasatosporales</taxon>
        <taxon>Streptomycetaceae</taxon>
        <taxon>Streptomyces</taxon>
    </lineage>
</organism>
<evidence type="ECO:0000313" key="2">
    <source>
        <dbReference type="EMBL" id="GGZ99133.1"/>
    </source>
</evidence>